<evidence type="ECO:0000256" key="3">
    <source>
        <dbReference type="ARBA" id="ARBA00022691"/>
    </source>
</evidence>
<dbReference type="SUPFAM" id="SSF53335">
    <property type="entry name" value="S-adenosyl-L-methionine-dependent methyltransferases"/>
    <property type="match status" value="1"/>
</dbReference>
<evidence type="ECO:0000313" key="7">
    <source>
        <dbReference type="Proteomes" id="UP001352263"/>
    </source>
</evidence>
<feature type="transmembrane region" description="Helical" evidence="4">
    <location>
        <begin position="21"/>
        <end position="40"/>
    </location>
</feature>
<keyword evidence="2 6" id="KW-0808">Transferase</keyword>
<dbReference type="EC" id="2.1.-.-" evidence="6"/>
<dbReference type="Pfam" id="PF13649">
    <property type="entry name" value="Methyltransf_25"/>
    <property type="match status" value="1"/>
</dbReference>
<feature type="transmembrane region" description="Helical" evidence="4">
    <location>
        <begin position="97"/>
        <end position="115"/>
    </location>
</feature>
<evidence type="ECO:0000313" key="6">
    <source>
        <dbReference type="EMBL" id="MEC4721401.1"/>
    </source>
</evidence>
<keyword evidence="3" id="KW-0949">S-adenosyl-L-methionine</keyword>
<protein>
    <submittedName>
        <fullName evidence="6">Class I SAM-dependent methyltransferase</fullName>
        <ecNumber evidence="6">2.1.-.-</ecNumber>
    </submittedName>
</protein>
<dbReference type="CDD" id="cd02440">
    <property type="entry name" value="AdoMet_MTases"/>
    <property type="match status" value="1"/>
</dbReference>
<dbReference type="Gene3D" id="3.40.50.150">
    <property type="entry name" value="Vaccinia Virus protein VP39"/>
    <property type="match status" value="1"/>
</dbReference>
<evidence type="ECO:0000256" key="4">
    <source>
        <dbReference type="SAM" id="Phobius"/>
    </source>
</evidence>
<evidence type="ECO:0000256" key="2">
    <source>
        <dbReference type="ARBA" id="ARBA00022679"/>
    </source>
</evidence>
<feature type="transmembrane region" description="Helical" evidence="4">
    <location>
        <begin position="73"/>
        <end position="91"/>
    </location>
</feature>
<dbReference type="InterPro" id="IPR026170">
    <property type="entry name" value="FAM173A/B"/>
</dbReference>
<evidence type="ECO:0000256" key="1">
    <source>
        <dbReference type="ARBA" id="ARBA00022603"/>
    </source>
</evidence>
<reference evidence="6 7" key="1">
    <citation type="submission" date="2023-10" db="EMBL/GenBank/DDBJ databases">
        <title>Noviherbaspirillum sp. CPCC 100848 genome assembly.</title>
        <authorList>
            <person name="Li X.Y."/>
            <person name="Fang X.M."/>
        </authorList>
    </citation>
    <scope>NUCLEOTIDE SEQUENCE [LARGE SCALE GENOMIC DNA]</scope>
    <source>
        <strain evidence="6 7">CPCC 100848</strain>
    </source>
</reference>
<dbReference type="PANTHER" id="PTHR13610">
    <property type="entry name" value="METHYLTRANSFERASE DOMAIN-CONTAINING PROTEIN"/>
    <property type="match status" value="1"/>
</dbReference>
<dbReference type="EMBL" id="JAWIIV010000018">
    <property type="protein sequence ID" value="MEC4721401.1"/>
    <property type="molecule type" value="Genomic_DNA"/>
</dbReference>
<keyword evidence="4" id="KW-0472">Membrane</keyword>
<comment type="caution">
    <text evidence="6">The sequence shown here is derived from an EMBL/GenBank/DDBJ whole genome shotgun (WGS) entry which is preliminary data.</text>
</comment>
<sequence length="265" mass="29668">MISRRSQPGASPRRLLTIPPAVQAFLIQCIALPITLGIAFHVLPRFGMQLNVATAMLLQGGIAAALTRWRRLAPWWLAIQCLFPISVVLVLSFGLPSWIFLAAFALLLVLYWSTFRTQVPYYPSNLAVWREVERLLPQDRPARFIDIGSGFGGLTMHLARRFPDGRFEGIELAPLPWFASLVRARLRRSRGRFLRGDYADLDFGDYDVIFAYLSPAAMPALVSKAQAEMKPGSLLLSHEFAMPGVEPQLVLYPGGGHDALFGWYR</sequence>
<dbReference type="GO" id="GO:0008168">
    <property type="term" value="F:methyltransferase activity"/>
    <property type="evidence" value="ECO:0007669"/>
    <property type="project" value="UniProtKB-KW"/>
</dbReference>
<dbReference type="GO" id="GO:0032259">
    <property type="term" value="P:methylation"/>
    <property type="evidence" value="ECO:0007669"/>
    <property type="project" value="UniProtKB-KW"/>
</dbReference>
<evidence type="ECO:0000259" key="5">
    <source>
        <dbReference type="Pfam" id="PF13649"/>
    </source>
</evidence>
<keyword evidence="1 6" id="KW-0489">Methyltransferase</keyword>
<feature type="transmembrane region" description="Helical" evidence="4">
    <location>
        <begin position="46"/>
        <end position="66"/>
    </location>
</feature>
<proteinExistence type="predicted"/>
<dbReference type="PANTHER" id="PTHR13610:SF9">
    <property type="entry name" value="FI06469P"/>
    <property type="match status" value="1"/>
</dbReference>
<keyword evidence="4" id="KW-0812">Transmembrane</keyword>
<name>A0ABU6JD63_9BURK</name>
<dbReference type="InterPro" id="IPR041698">
    <property type="entry name" value="Methyltransf_25"/>
</dbReference>
<gene>
    <name evidence="6" type="ORF">RY831_19730</name>
</gene>
<feature type="domain" description="Methyltransferase" evidence="5">
    <location>
        <begin position="145"/>
        <end position="232"/>
    </location>
</feature>
<organism evidence="6 7">
    <name type="scientific">Noviherbaspirillum album</name>
    <dbReference type="NCBI Taxonomy" id="3080276"/>
    <lineage>
        <taxon>Bacteria</taxon>
        <taxon>Pseudomonadati</taxon>
        <taxon>Pseudomonadota</taxon>
        <taxon>Betaproteobacteria</taxon>
        <taxon>Burkholderiales</taxon>
        <taxon>Oxalobacteraceae</taxon>
        <taxon>Noviherbaspirillum</taxon>
    </lineage>
</organism>
<keyword evidence="4" id="KW-1133">Transmembrane helix</keyword>
<accession>A0ABU6JD63</accession>
<dbReference type="RefSeq" id="WP_326508104.1">
    <property type="nucleotide sequence ID" value="NZ_JAWIIV010000018.1"/>
</dbReference>
<keyword evidence="7" id="KW-1185">Reference proteome</keyword>
<dbReference type="Proteomes" id="UP001352263">
    <property type="component" value="Unassembled WGS sequence"/>
</dbReference>
<dbReference type="InterPro" id="IPR029063">
    <property type="entry name" value="SAM-dependent_MTases_sf"/>
</dbReference>